<dbReference type="PANTHER" id="PTHR13318">
    <property type="entry name" value="PARTNER OF PAIRED, ISOFORM B-RELATED"/>
    <property type="match status" value="1"/>
</dbReference>
<sequence>MHPALLIQEILLHIFQYLKSGSNAKGSSLHALLKTCRNFKSAAEIICWSEVDDPRQLIDQLPSYQSNRSATNQLQIVWNVQPTPIFTAFDSQALSKYASLVKTLRVDRPSELTAFATLEQALKIGLAELPVLPSLQHLYWKESGTSNHNLQFLGLFLSSTLMTLKINLGGLNPDSYSLPVFAPVPRKCPNITTLDIQGYGSTAAFMVMVSEIVCACKQLRSLKCDSLTPDAWTHLGQLATLTSIRLLFDPTQLPRTFPTLFFPNSESITLETQSPAVTSSLLLKEARPKIFIFRTTYPDSQFAFGQCLPITTVLANLVNFCDKSLLESFTFYLGGNQPNFDSTHRSGEADLTIQYIDPVLNVINLRELNISVVGKVHLDNTDIQALATSWPHLQTLQLNIEFGWHVTKVTMDGVIALLKSCSKLKKLAMAFDATKLDNLPRRLQDEPWITSLTSLNVLDSPVEDPSAVALIINQMVPKLCELDYWAVPPNLVRPKKLIIEQRERWSLVKSYLRIIALADSKIWHTAQRINSGDTAIPRSSIY</sequence>
<dbReference type="OrthoDB" id="3543113at2759"/>
<gene>
    <name evidence="1" type="ORF">CONPUDRAFT_74704</name>
</gene>
<dbReference type="GeneID" id="19209279"/>
<dbReference type="Gene3D" id="3.80.10.10">
    <property type="entry name" value="Ribonuclease Inhibitor"/>
    <property type="match status" value="2"/>
</dbReference>
<dbReference type="EMBL" id="JH711581">
    <property type="protein sequence ID" value="EIW79225.1"/>
    <property type="molecule type" value="Genomic_DNA"/>
</dbReference>
<name>A0A5M3MKN5_CONPW</name>
<protein>
    <recommendedName>
        <fullName evidence="3">F-box domain-containing protein</fullName>
    </recommendedName>
</protein>
<keyword evidence="2" id="KW-1185">Reference proteome</keyword>
<dbReference type="AlphaFoldDB" id="A0A5M3MKN5"/>
<comment type="caution">
    <text evidence="1">The sequence shown here is derived from an EMBL/GenBank/DDBJ whole genome shotgun (WGS) entry which is preliminary data.</text>
</comment>
<reference evidence="2" key="1">
    <citation type="journal article" date="2012" name="Science">
        <title>The Paleozoic origin of enzymatic lignin decomposition reconstructed from 31 fungal genomes.</title>
        <authorList>
            <person name="Floudas D."/>
            <person name="Binder M."/>
            <person name="Riley R."/>
            <person name="Barry K."/>
            <person name="Blanchette R.A."/>
            <person name="Henrissat B."/>
            <person name="Martinez A.T."/>
            <person name="Otillar R."/>
            <person name="Spatafora J.W."/>
            <person name="Yadav J.S."/>
            <person name="Aerts A."/>
            <person name="Benoit I."/>
            <person name="Boyd A."/>
            <person name="Carlson A."/>
            <person name="Copeland A."/>
            <person name="Coutinho P.M."/>
            <person name="de Vries R.P."/>
            <person name="Ferreira P."/>
            <person name="Findley K."/>
            <person name="Foster B."/>
            <person name="Gaskell J."/>
            <person name="Glotzer D."/>
            <person name="Gorecki P."/>
            <person name="Heitman J."/>
            <person name="Hesse C."/>
            <person name="Hori C."/>
            <person name="Igarashi K."/>
            <person name="Jurgens J.A."/>
            <person name="Kallen N."/>
            <person name="Kersten P."/>
            <person name="Kohler A."/>
            <person name="Kuees U."/>
            <person name="Kumar T.K.A."/>
            <person name="Kuo A."/>
            <person name="LaButti K."/>
            <person name="Larrondo L.F."/>
            <person name="Lindquist E."/>
            <person name="Ling A."/>
            <person name="Lombard V."/>
            <person name="Lucas S."/>
            <person name="Lundell T."/>
            <person name="Martin R."/>
            <person name="McLaughlin D.J."/>
            <person name="Morgenstern I."/>
            <person name="Morin E."/>
            <person name="Murat C."/>
            <person name="Nagy L.G."/>
            <person name="Nolan M."/>
            <person name="Ohm R.A."/>
            <person name="Patyshakuliyeva A."/>
            <person name="Rokas A."/>
            <person name="Ruiz-Duenas F.J."/>
            <person name="Sabat G."/>
            <person name="Salamov A."/>
            <person name="Samejima M."/>
            <person name="Schmutz J."/>
            <person name="Slot J.C."/>
            <person name="St John F."/>
            <person name="Stenlid J."/>
            <person name="Sun H."/>
            <person name="Sun S."/>
            <person name="Syed K."/>
            <person name="Tsang A."/>
            <person name="Wiebenga A."/>
            <person name="Young D."/>
            <person name="Pisabarro A."/>
            <person name="Eastwood D.C."/>
            <person name="Martin F."/>
            <person name="Cullen D."/>
            <person name="Grigoriev I.V."/>
            <person name="Hibbett D.S."/>
        </authorList>
    </citation>
    <scope>NUCLEOTIDE SEQUENCE [LARGE SCALE GENOMIC DNA]</scope>
    <source>
        <strain evidence="2">RWD-64-598 SS2</strain>
    </source>
</reference>
<dbReference type="RefSeq" id="XP_007770546.1">
    <property type="nucleotide sequence ID" value="XM_007772356.1"/>
</dbReference>
<evidence type="ECO:0008006" key="3">
    <source>
        <dbReference type="Google" id="ProtNLM"/>
    </source>
</evidence>
<dbReference type="GO" id="GO:0019005">
    <property type="term" value="C:SCF ubiquitin ligase complex"/>
    <property type="evidence" value="ECO:0007669"/>
    <property type="project" value="TreeGrafter"/>
</dbReference>
<accession>A0A5M3MKN5</accession>
<dbReference type="GO" id="GO:0031146">
    <property type="term" value="P:SCF-dependent proteasomal ubiquitin-dependent protein catabolic process"/>
    <property type="evidence" value="ECO:0007669"/>
    <property type="project" value="TreeGrafter"/>
</dbReference>
<evidence type="ECO:0000313" key="2">
    <source>
        <dbReference type="Proteomes" id="UP000053558"/>
    </source>
</evidence>
<proteinExistence type="predicted"/>
<dbReference type="SUPFAM" id="SSF52047">
    <property type="entry name" value="RNI-like"/>
    <property type="match status" value="1"/>
</dbReference>
<organism evidence="1 2">
    <name type="scientific">Coniophora puteana (strain RWD-64-598)</name>
    <name type="common">Brown rot fungus</name>
    <dbReference type="NCBI Taxonomy" id="741705"/>
    <lineage>
        <taxon>Eukaryota</taxon>
        <taxon>Fungi</taxon>
        <taxon>Dikarya</taxon>
        <taxon>Basidiomycota</taxon>
        <taxon>Agaricomycotina</taxon>
        <taxon>Agaricomycetes</taxon>
        <taxon>Agaricomycetidae</taxon>
        <taxon>Boletales</taxon>
        <taxon>Coniophorineae</taxon>
        <taxon>Coniophoraceae</taxon>
        <taxon>Coniophora</taxon>
    </lineage>
</organism>
<dbReference type="InterPro" id="IPR032675">
    <property type="entry name" value="LRR_dom_sf"/>
</dbReference>
<dbReference type="KEGG" id="cput:CONPUDRAFT_74704"/>
<dbReference type="Proteomes" id="UP000053558">
    <property type="component" value="Unassembled WGS sequence"/>
</dbReference>
<evidence type="ECO:0000313" key="1">
    <source>
        <dbReference type="EMBL" id="EIW79225.1"/>
    </source>
</evidence>